<keyword evidence="1" id="KW-0430">Lectin</keyword>
<dbReference type="EMBL" id="CASHTH010002565">
    <property type="protein sequence ID" value="CAI8031790.1"/>
    <property type="molecule type" value="Genomic_DNA"/>
</dbReference>
<keyword evidence="4" id="KW-1185">Reference proteome</keyword>
<dbReference type="GO" id="GO:0030246">
    <property type="term" value="F:carbohydrate binding"/>
    <property type="evidence" value="ECO:0007669"/>
    <property type="project" value="UniProtKB-KW"/>
</dbReference>
<dbReference type="SMART" id="SM00706">
    <property type="entry name" value="TECPR"/>
    <property type="match status" value="6"/>
</dbReference>
<evidence type="ECO:0000313" key="3">
    <source>
        <dbReference type="EMBL" id="CAI8031790.1"/>
    </source>
</evidence>
<dbReference type="AlphaFoldDB" id="A0AA35SKI4"/>
<comment type="similarity">
    <text evidence="2">Belongs to the tectonin family.</text>
</comment>
<gene>
    <name evidence="3" type="ORF">GBAR_LOCUS18018</name>
</gene>
<evidence type="ECO:0000256" key="1">
    <source>
        <dbReference type="ARBA" id="ARBA00022734"/>
    </source>
</evidence>
<dbReference type="InterPro" id="IPR051513">
    <property type="entry name" value="Tectonin_beta-prop"/>
</dbReference>
<evidence type="ECO:0000313" key="4">
    <source>
        <dbReference type="Proteomes" id="UP001174909"/>
    </source>
</evidence>
<feature type="non-terminal residue" evidence="3">
    <location>
        <position position="1"/>
    </location>
</feature>
<evidence type="ECO:0000256" key="2">
    <source>
        <dbReference type="ARBA" id="ARBA00038331"/>
    </source>
</evidence>
<comment type="caution">
    <text evidence="3">The sequence shown here is derived from an EMBL/GenBank/DDBJ whole genome shotgun (WGS) entry which is preliminary data.</text>
</comment>
<name>A0AA35SKI4_GEOBA</name>
<proteinExistence type="inferred from homology"/>
<dbReference type="SUPFAM" id="SSF89372">
    <property type="entry name" value="Fucose-specific lectin"/>
    <property type="match status" value="1"/>
</dbReference>
<organism evidence="3 4">
    <name type="scientific">Geodia barretti</name>
    <name type="common">Barrett's horny sponge</name>
    <dbReference type="NCBI Taxonomy" id="519541"/>
    <lineage>
        <taxon>Eukaryota</taxon>
        <taxon>Metazoa</taxon>
        <taxon>Porifera</taxon>
        <taxon>Demospongiae</taxon>
        <taxon>Heteroscleromorpha</taxon>
        <taxon>Tetractinellida</taxon>
        <taxon>Astrophorina</taxon>
        <taxon>Geodiidae</taxon>
        <taxon>Geodia</taxon>
    </lineage>
</organism>
<dbReference type="PANTHER" id="PTHR23250:SF3">
    <property type="entry name" value="FISH-EGG LECTIN-LIKE ISOFORM X1-RELATED"/>
    <property type="match status" value="1"/>
</dbReference>
<accession>A0AA35SKI4</accession>
<reference evidence="3" key="1">
    <citation type="submission" date="2023-03" db="EMBL/GenBank/DDBJ databases">
        <authorList>
            <person name="Steffen K."/>
            <person name="Cardenas P."/>
        </authorList>
    </citation>
    <scope>NUCLEOTIDE SEQUENCE</scope>
</reference>
<dbReference type="PANTHER" id="PTHR23250">
    <property type="entry name" value="DYSFERLIN-RELATED"/>
    <property type="match status" value="1"/>
</dbReference>
<protein>
    <submittedName>
        <fullName evidence="3">Lectin L6</fullName>
    </submittedName>
</protein>
<dbReference type="Pfam" id="PF19193">
    <property type="entry name" value="Tectonin"/>
    <property type="match status" value="1"/>
</dbReference>
<dbReference type="InterPro" id="IPR006624">
    <property type="entry name" value="Beta-propeller_rpt_TECPR"/>
</dbReference>
<sequence length="298" mass="32838">ILCAPSLLCSFGNEALLYVHAVARAFHWRRALLGNSSSHTRQHATTVSANMSHAGIIVLLTLGCYANHVNGQGWTQIPRGLVQVSGNLNYIWGLDQEMKIYQCQRPCTGAWRLIEGLLVQLDVDDEFVWGVNSNDNIYVRPVDGSGSWSQITGRLIHVSASGNGYVWGTNRANNIYKCKKPCKGSWQVVAGGLKMIDGGEREVCGVNGGNQLYCRPVDGSGAWRFISNGFQHVTTSGPYDIFGINTRNETFRCRKPCIGQWIMVGHDDANGLTECDATANALFGIDTWGLIWRKDFPL</sequence>
<dbReference type="Proteomes" id="UP001174909">
    <property type="component" value="Unassembled WGS sequence"/>
</dbReference>